<evidence type="ECO:0000256" key="3">
    <source>
        <dbReference type="ARBA" id="ARBA00023295"/>
    </source>
</evidence>
<dbReference type="Proteomes" id="UP001501343">
    <property type="component" value="Unassembled WGS sequence"/>
</dbReference>
<evidence type="ECO:0000313" key="9">
    <source>
        <dbReference type="EMBL" id="GAA1917859.1"/>
    </source>
</evidence>
<feature type="domain" description="DUF4982" evidence="6">
    <location>
        <begin position="637"/>
        <end position="695"/>
    </location>
</feature>
<dbReference type="InterPro" id="IPR006101">
    <property type="entry name" value="Glyco_hydro_2"/>
</dbReference>
<organism evidence="9 10">
    <name type="scientific">Microbacterium aoyamense</name>
    <dbReference type="NCBI Taxonomy" id="344166"/>
    <lineage>
        <taxon>Bacteria</taxon>
        <taxon>Bacillati</taxon>
        <taxon>Actinomycetota</taxon>
        <taxon>Actinomycetes</taxon>
        <taxon>Micrococcales</taxon>
        <taxon>Microbacteriaceae</taxon>
        <taxon>Microbacterium</taxon>
    </lineage>
</organism>
<name>A0ABN2PF99_9MICO</name>
<dbReference type="InterPro" id="IPR006102">
    <property type="entry name" value="Ig-like_GH2"/>
</dbReference>
<dbReference type="InterPro" id="IPR008979">
    <property type="entry name" value="Galactose-bd-like_sf"/>
</dbReference>
<sequence>MLRQPFHDDWFVETLTPGRRTRPAGPLTLPHDAMMYEIRQPDCANAHNTGYFPGGRYRYTKRFTAPEEWRDRCVLLEFEGVYQRSQVLLNGRSIGGRPSGYAEFRVPLTHELVIGGENLIEVVVDNADEPNSRWYTGSGIYRPVHILTGPELRIGPAGPRARTVSIDGADATVEIRIPLENSANRALHARVRAVLSGPDGRRTQTSSELTATPGSCEVIHMVRIENALVWSPDTPALYDIDARIETLEGEVDASQDRFGIRTIDVDSLYGLRINGVSVKLRGAAIHHDNGVIGAHTLEAAERRRVRILKESGFNAIRSAHNPASRALLRACDEMGMLVMDELADAWTRPKVNFDSSLEFPQWWEADLEAMIEKDFNHPSVIMYSIGNEIGETATPAGVETSRTLAGRARTLDPSRPVTNCINAFLNLVAPADEQKVQSKAAAARAAGRQEANKNLILLLNLMMGAMTKIMPRLLKLRAVDMKTRDAFATVDVAGYNYMASRFRGDARLHPSRVMVGSEDPATQTVAIWRDIADQPHVIGDFVWTGWDYLGEGGLATIRYNDRARLYQPYPALAAGTPNIDITGHRQTQSYLNEIAWGLRAGPHLAVQPVNRSGEKQTISSWRSTSSLQSWSWEGYEGRNAVVEVYADADHVELRLNGVTLGRERSGASVGYLSTFRVPYEPGELVAISFDSNGAELGSTSLRTASEELSLRMTAETTTLRADGQDLAFVTVEVTDSAGTVRPLADRLVKIDVDGPATLLGLGSGEAITEEVFTSSEHSTYFGRVLAVVRAGSREGSVRVTATAEGCEPQYVDLPVTGDAHAA</sequence>
<dbReference type="SUPFAM" id="SSF51445">
    <property type="entry name" value="(Trans)glycosidases"/>
    <property type="match status" value="1"/>
</dbReference>
<dbReference type="Gene3D" id="2.60.40.10">
    <property type="entry name" value="Immunoglobulins"/>
    <property type="match status" value="3"/>
</dbReference>
<dbReference type="RefSeq" id="WP_248145682.1">
    <property type="nucleotide sequence ID" value="NZ_BAAAOF010000002.1"/>
</dbReference>
<keyword evidence="2 9" id="KW-0378">Hydrolase</keyword>
<proteinExistence type="inferred from homology"/>
<dbReference type="InterPro" id="IPR006103">
    <property type="entry name" value="Glyco_hydro_2_cat"/>
</dbReference>
<dbReference type="InterPro" id="IPR051913">
    <property type="entry name" value="GH2_Domain-Containing"/>
</dbReference>
<keyword evidence="10" id="KW-1185">Reference proteome</keyword>
<dbReference type="Pfam" id="PF18565">
    <property type="entry name" value="Glyco_hydro2_C5"/>
    <property type="match status" value="1"/>
</dbReference>
<gene>
    <name evidence="9" type="ORF">GCM10009775_08020</name>
</gene>
<evidence type="ECO:0000259" key="8">
    <source>
        <dbReference type="Pfam" id="PF22666"/>
    </source>
</evidence>
<dbReference type="GO" id="GO:0016787">
    <property type="term" value="F:hydrolase activity"/>
    <property type="evidence" value="ECO:0007669"/>
    <property type="project" value="UniProtKB-KW"/>
</dbReference>
<evidence type="ECO:0000256" key="2">
    <source>
        <dbReference type="ARBA" id="ARBA00022801"/>
    </source>
</evidence>
<dbReference type="InterPro" id="IPR013783">
    <property type="entry name" value="Ig-like_fold"/>
</dbReference>
<dbReference type="PANTHER" id="PTHR42732:SF1">
    <property type="entry name" value="BETA-MANNOSIDASE"/>
    <property type="match status" value="1"/>
</dbReference>
<evidence type="ECO:0000259" key="7">
    <source>
        <dbReference type="Pfam" id="PF18565"/>
    </source>
</evidence>
<keyword evidence="3" id="KW-0326">Glycosidase</keyword>
<dbReference type="PRINTS" id="PR00132">
    <property type="entry name" value="GLHYDRLASE2"/>
</dbReference>
<feature type="domain" description="Glycoside hydrolase family 2 immunoglobulin-like beta-sandwich" evidence="4">
    <location>
        <begin position="166"/>
        <end position="261"/>
    </location>
</feature>
<dbReference type="Gene3D" id="3.20.20.80">
    <property type="entry name" value="Glycosidases"/>
    <property type="match status" value="1"/>
</dbReference>
<dbReference type="Pfam" id="PF22666">
    <property type="entry name" value="Glyco_hydro_2_N2"/>
    <property type="match status" value="1"/>
</dbReference>
<evidence type="ECO:0000259" key="4">
    <source>
        <dbReference type="Pfam" id="PF00703"/>
    </source>
</evidence>
<evidence type="ECO:0000256" key="1">
    <source>
        <dbReference type="ARBA" id="ARBA00007401"/>
    </source>
</evidence>
<dbReference type="SUPFAM" id="SSF49303">
    <property type="entry name" value="beta-Galactosidase/glucuronidase domain"/>
    <property type="match status" value="1"/>
</dbReference>
<dbReference type="SUPFAM" id="SSF49785">
    <property type="entry name" value="Galactose-binding domain-like"/>
    <property type="match status" value="1"/>
</dbReference>
<reference evidence="9 10" key="1">
    <citation type="journal article" date="2019" name="Int. J. Syst. Evol. Microbiol.">
        <title>The Global Catalogue of Microorganisms (GCM) 10K type strain sequencing project: providing services to taxonomists for standard genome sequencing and annotation.</title>
        <authorList>
            <consortium name="The Broad Institute Genomics Platform"/>
            <consortium name="The Broad Institute Genome Sequencing Center for Infectious Disease"/>
            <person name="Wu L."/>
            <person name="Ma J."/>
        </authorList>
    </citation>
    <scope>NUCLEOTIDE SEQUENCE [LARGE SCALE GENOMIC DNA]</scope>
    <source>
        <strain evidence="9 10">JCM 14900</strain>
    </source>
</reference>
<evidence type="ECO:0000259" key="5">
    <source>
        <dbReference type="Pfam" id="PF02836"/>
    </source>
</evidence>
<evidence type="ECO:0000313" key="10">
    <source>
        <dbReference type="Proteomes" id="UP001501343"/>
    </source>
</evidence>
<dbReference type="EMBL" id="BAAAOF010000002">
    <property type="protein sequence ID" value="GAA1917859.1"/>
    <property type="molecule type" value="Genomic_DNA"/>
</dbReference>
<protein>
    <submittedName>
        <fullName evidence="9">Glycoside hydrolase family 2 TIM barrel-domain containing protein</fullName>
    </submittedName>
</protein>
<comment type="similarity">
    <text evidence="1">Belongs to the glycosyl hydrolase 2 family.</text>
</comment>
<feature type="domain" description="Glycoside hydrolase family 2" evidence="7">
    <location>
        <begin position="710"/>
        <end position="810"/>
    </location>
</feature>
<dbReference type="Pfam" id="PF16355">
    <property type="entry name" value="DUF4982"/>
    <property type="match status" value="1"/>
</dbReference>
<dbReference type="InterPro" id="IPR040605">
    <property type="entry name" value="Glyco_hydro2_dom5"/>
</dbReference>
<evidence type="ECO:0000259" key="6">
    <source>
        <dbReference type="Pfam" id="PF16355"/>
    </source>
</evidence>
<dbReference type="Pfam" id="PF02836">
    <property type="entry name" value="Glyco_hydro_2_C"/>
    <property type="match status" value="1"/>
</dbReference>
<comment type="caution">
    <text evidence="9">The sequence shown here is derived from an EMBL/GenBank/DDBJ whole genome shotgun (WGS) entry which is preliminary data.</text>
</comment>
<feature type="domain" description="Beta-mannosidase-like galactose-binding" evidence="8">
    <location>
        <begin position="55"/>
        <end position="127"/>
    </location>
</feature>
<dbReference type="InterPro" id="IPR032311">
    <property type="entry name" value="DUF4982"/>
</dbReference>
<feature type="domain" description="Glycoside hydrolase family 2 catalytic" evidence="5">
    <location>
        <begin position="271"/>
        <end position="419"/>
    </location>
</feature>
<accession>A0ABN2PF99</accession>
<dbReference type="PANTHER" id="PTHR42732">
    <property type="entry name" value="BETA-GALACTOSIDASE"/>
    <property type="match status" value="1"/>
</dbReference>
<dbReference type="InterPro" id="IPR036156">
    <property type="entry name" value="Beta-gal/glucu_dom_sf"/>
</dbReference>
<dbReference type="Gene3D" id="2.60.120.260">
    <property type="entry name" value="Galactose-binding domain-like"/>
    <property type="match status" value="1"/>
</dbReference>
<dbReference type="InterPro" id="IPR017853">
    <property type="entry name" value="GH"/>
</dbReference>
<dbReference type="Pfam" id="PF00703">
    <property type="entry name" value="Glyco_hydro_2"/>
    <property type="match status" value="1"/>
</dbReference>
<dbReference type="InterPro" id="IPR054593">
    <property type="entry name" value="Beta-mannosidase-like_N2"/>
</dbReference>